<dbReference type="SUPFAM" id="SSF54928">
    <property type="entry name" value="RNA-binding domain, RBD"/>
    <property type="match status" value="1"/>
</dbReference>
<dbReference type="SMART" id="SM00360">
    <property type="entry name" value="RRM"/>
    <property type="match status" value="1"/>
</dbReference>
<keyword evidence="1 3" id="KW-0694">RNA-binding</keyword>
<dbReference type="Pfam" id="PF00076">
    <property type="entry name" value="RRM_1"/>
    <property type="match status" value="1"/>
</dbReference>
<evidence type="ECO:0000259" key="5">
    <source>
        <dbReference type="PROSITE" id="PS50102"/>
    </source>
</evidence>
<dbReference type="EMBL" id="CAJPEX010000132">
    <property type="protein sequence ID" value="CAG0913598.1"/>
    <property type="molecule type" value="Genomic_DNA"/>
</dbReference>
<evidence type="ECO:0000313" key="8">
    <source>
        <dbReference type="Proteomes" id="UP000678499"/>
    </source>
</evidence>
<dbReference type="PROSITE" id="PS50102">
    <property type="entry name" value="RRM"/>
    <property type="match status" value="1"/>
</dbReference>
<dbReference type="InterPro" id="IPR012677">
    <property type="entry name" value="Nucleotide-bd_a/b_plait_sf"/>
</dbReference>
<keyword evidence="2" id="KW-0863">Zinc-finger</keyword>
<dbReference type="GO" id="GO:0005689">
    <property type="term" value="C:U12-type spliceosomal complex"/>
    <property type="evidence" value="ECO:0007669"/>
    <property type="project" value="InterPro"/>
</dbReference>
<dbReference type="SUPFAM" id="SSF57756">
    <property type="entry name" value="Retrovirus zinc finger-like domains"/>
    <property type="match status" value="1"/>
</dbReference>
<dbReference type="GO" id="GO:0008270">
    <property type="term" value="F:zinc ion binding"/>
    <property type="evidence" value="ECO:0007669"/>
    <property type="project" value="UniProtKB-KW"/>
</dbReference>
<keyword evidence="2" id="KW-0479">Metal-binding</keyword>
<evidence type="ECO:0000256" key="4">
    <source>
        <dbReference type="SAM" id="MobiDB-lite"/>
    </source>
</evidence>
<dbReference type="GO" id="GO:0003723">
    <property type="term" value="F:RNA binding"/>
    <property type="evidence" value="ECO:0007669"/>
    <property type="project" value="UniProtKB-UniRule"/>
</dbReference>
<evidence type="ECO:0000256" key="2">
    <source>
        <dbReference type="PROSITE-ProRule" id="PRU00047"/>
    </source>
</evidence>
<keyword evidence="2" id="KW-0862">Zinc</keyword>
<dbReference type="Gene3D" id="3.30.70.330">
    <property type="match status" value="1"/>
</dbReference>
<evidence type="ECO:0000256" key="3">
    <source>
        <dbReference type="PROSITE-ProRule" id="PRU00176"/>
    </source>
</evidence>
<dbReference type="InterPro" id="IPR036875">
    <property type="entry name" value="Znf_CCHC_sf"/>
</dbReference>
<organism evidence="7">
    <name type="scientific">Notodromas monacha</name>
    <dbReference type="NCBI Taxonomy" id="399045"/>
    <lineage>
        <taxon>Eukaryota</taxon>
        <taxon>Metazoa</taxon>
        <taxon>Ecdysozoa</taxon>
        <taxon>Arthropoda</taxon>
        <taxon>Crustacea</taxon>
        <taxon>Oligostraca</taxon>
        <taxon>Ostracoda</taxon>
        <taxon>Podocopa</taxon>
        <taxon>Podocopida</taxon>
        <taxon>Cypridocopina</taxon>
        <taxon>Cypridoidea</taxon>
        <taxon>Cyprididae</taxon>
        <taxon>Notodromas</taxon>
    </lineage>
</organism>
<gene>
    <name evidence="7" type="ORF">NMOB1V02_LOCUS1335</name>
</gene>
<dbReference type="InterPro" id="IPR044598">
    <property type="entry name" value="ZCRB1"/>
</dbReference>
<dbReference type="InterPro" id="IPR001878">
    <property type="entry name" value="Znf_CCHC"/>
</dbReference>
<feature type="domain" description="CCHC-type" evidence="6">
    <location>
        <begin position="105"/>
        <end position="121"/>
    </location>
</feature>
<name>A0A7R9BFA8_9CRUS</name>
<feature type="region of interest" description="Disordered" evidence="4">
    <location>
        <begin position="170"/>
        <end position="191"/>
    </location>
</feature>
<dbReference type="EMBL" id="OA882169">
    <property type="protein sequence ID" value="CAD7273446.1"/>
    <property type="molecule type" value="Genomic_DNA"/>
</dbReference>
<dbReference type="GO" id="GO:0000398">
    <property type="term" value="P:mRNA splicing, via spliceosome"/>
    <property type="evidence" value="ECO:0007669"/>
    <property type="project" value="InterPro"/>
</dbReference>
<dbReference type="Proteomes" id="UP000678499">
    <property type="component" value="Unassembled WGS sequence"/>
</dbReference>
<feature type="compositionally biased region" description="Basic and acidic residues" evidence="4">
    <location>
        <begin position="142"/>
        <end position="152"/>
    </location>
</feature>
<dbReference type="OrthoDB" id="267048at2759"/>
<sequence>MSGGLAPSKSTVYLGNLPYNLTNSDVHQLAEKNGQVSRVSILKDEKRRSKGVAFILFVKIADAERFVAEFDKKQVFGRTLKCKIAQDNGRAREFLRHREYPDKSRCYECGEFGHLSFKCPKNTFGNRAVEKPVSRKVKRRRKEEELQKRREDEDNTYLEENIDSLSAAIAFQRQKEEEGAETGDGSLTSSVTRKRMKCGGYFSDEDEEIT</sequence>
<dbReference type="AlphaFoldDB" id="A0A7R9BFA8"/>
<feature type="region of interest" description="Disordered" evidence="4">
    <location>
        <begin position="135"/>
        <end position="154"/>
    </location>
</feature>
<proteinExistence type="predicted"/>
<feature type="domain" description="RRM" evidence="5">
    <location>
        <begin position="10"/>
        <end position="87"/>
    </location>
</feature>
<evidence type="ECO:0000256" key="1">
    <source>
        <dbReference type="ARBA" id="ARBA00022884"/>
    </source>
</evidence>
<accession>A0A7R9BFA8</accession>
<dbReference type="PROSITE" id="PS50158">
    <property type="entry name" value="ZF_CCHC"/>
    <property type="match status" value="1"/>
</dbReference>
<evidence type="ECO:0000313" key="7">
    <source>
        <dbReference type="EMBL" id="CAD7273446.1"/>
    </source>
</evidence>
<protein>
    <submittedName>
        <fullName evidence="7">Uncharacterized protein</fullName>
    </submittedName>
</protein>
<dbReference type="SMART" id="SM00343">
    <property type="entry name" value="ZnF_C2HC"/>
    <property type="match status" value="1"/>
</dbReference>
<dbReference type="InterPro" id="IPR035979">
    <property type="entry name" value="RBD_domain_sf"/>
</dbReference>
<keyword evidence="8" id="KW-1185">Reference proteome</keyword>
<dbReference type="PANTHER" id="PTHR46259:SF1">
    <property type="entry name" value="ZINC FINGER CCHC-TYPE AND RNA-BINDING MOTIF-CONTAINING PROTEIN 1"/>
    <property type="match status" value="1"/>
</dbReference>
<dbReference type="Gene3D" id="4.10.60.10">
    <property type="entry name" value="Zinc finger, CCHC-type"/>
    <property type="match status" value="1"/>
</dbReference>
<evidence type="ECO:0000259" key="6">
    <source>
        <dbReference type="PROSITE" id="PS50158"/>
    </source>
</evidence>
<dbReference type="PANTHER" id="PTHR46259">
    <property type="entry name" value="ZINC FINGER CCHC-TYPE AND RNA-BINDING MOTIF-CONTAINING PROTEIN 1"/>
    <property type="match status" value="1"/>
</dbReference>
<dbReference type="Pfam" id="PF00098">
    <property type="entry name" value="zf-CCHC"/>
    <property type="match status" value="1"/>
</dbReference>
<reference evidence="7" key="1">
    <citation type="submission" date="2020-11" db="EMBL/GenBank/DDBJ databases">
        <authorList>
            <person name="Tran Van P."/>
        </authorList>
    </citation>
    <scope>NUCLEOTIDE SEQUENCE</scope>
</reference>
<dbReference type="InterPro" id="IPR000504">
    <property type="entry name" value="RRM_dom"/>
</dbReference>